<evidence type="ECO:0000313" key="3">
    <source>
        <dbReference type="Proteomes" id="UP000006622"/>
    </source>
</evidence>
<feature type="transmembrane region" description="Helical" evidence="1">
    <location>
        <begin position="14"/>
        <end position="34"/>
    </location>
</feature>
<evidence type="ECO:0000256" key="1">
    <source>
        <dbReference type="SAM" id="Phobius"/>
    </source>
</evidence>
<feature type="transmembrane region" description="Helical" evidence="1">
    <location>
        <begin position="78"/>
        <end position="97"/>
    </location>
</feature>
<proteinExistence type="predicted"/>
<feature type="transmembrane region" description="Helical" evidence="1">
    <location>
        <begin position="240"/>
        <end position="263"/>
    </location>
</feature>
<dbReference type="KEGG" id="mzh:Mzhil_1090"/>
<keyword evidence="1" id="KW-1133">Transmembrane helix</keyword>
<feature type="transmembrane region" description="Helical" evidence="1">
    <location>
        <begin position="103"/>
        <end position="128"/>
    </location>
</feature>
<dbReference type="STRING" id="679901.Mzhil_1090"/>
<dbReference type="EMBL" id="CP002101">
    <property type="protein sequence ID" value="AEH60946.1"/>
    <property type="molecule type" value="Genomic_DNA"/>
</dbReference>
<evidence type="ECO:0000313" key="2">
    <source>
        <dbReference type="EMBL" id="AEH60946.1"/>
    </source>
</evidence>
<feature type="transmembrane region" description="Helical" evidence="1">
    <location>
        <begin position="174"/>
        <end position="201"/>
    </location>
</feature>
<keyword evidence="3" id="KW-1185">Reference proteome</keyword>
<dbReference type="HOGENOM" id="CLU_945313_0_0_2"/>
<dbReference type="OrthoDB" id="125678at2157"/>
<protein>
    <submittedName>
        <fullName evidence="2">Conserved TM helix repeat-containing protein</fullName>
    </submittedName>
</protein>
<dbReference type="GeneID" id="10822717"/>
<reference evidence="2" key="1">
    <citation type="submission" date="2010-07" db="EMBL/GenBank/DDBJ databases">
        <title>The complete genome of Methanosalsum zhilinae DSM 4017.</title>
        <authorList>
            <consortium name="US DOE Joint Genome Institute (JGI-PGF)"/>
            <person name="Lucas S."/>
            <person name="Copeland A."/>
            <person name="Lapidus A."/>
            <person name="Glavina del Rio T."/>
            <person name="Dalin E."/>
            <person name="Tice H."/>
            <person name="Bruce D."/>
            <person name="Goodwin L."/>
            <person name="Pitluck S."/>
            <person name="Kyrpides N."/>
            <person name="Mavromatis K."/>
            <person name="Ovchinnikova G."/>
            <person name="Daligault H."/>
            <person name="Detter J.C."/>
            <person name="Han C."/>
            <person name="Tapia R."/>
            <person name="Larimer F."/>
            <person name="Land M."/>
            <person name="Hauser L."/>
            <person name="Markowitz V."/>
            <person name="Cheng J.-F."/>
            <person name="Hugenholtz P."/>
            <person name="Woyke T."/>
            <person name="Wu D."/>
            <person name="Spring S."/>
            <person name="Schueler E."/>
            <person name="Brambilla E."/>
            <person name="Klenk H.-P."/>
            <person name="Eisen J.A."/>
        </authorList>
    </citation>
    <scope>NUCLEOTIDE SEQUENCE</scope>
    <source>
        <strain evidence="2">DSM 4017</strain>
    </source>
</reference>
<dbReference type="InterPro" id="IPR008910">
    <property type="entry name" value="MSC_TM_helix"/>
</dbReference>
<feature type="transmembrane region" description="Helical" evidence="1">
    <location>
        <begin position="207"/>
        <end position="228"/>
    </location>
</feature>
<keyword evidence="1" id="KW-0472">Membrane</keyword>
<dbReference type="Proteomes" id="UP000006622">
    <property type="component" value="Chromosome"/>
</dbReference>
<organism evidence="2 3">
    <name type="scientific">Methanosalsum zhilinae (strain DSM 4017 / NBRC 107636 / OCM 62 / WeN5)</name>
    <name type="common">Methanohalophilus zhilinae</name>
    <dbReference type="NCBI Taxonomy" id="679901"/>
    <lineage>
        <taxon>Archaea</taxon>
        <taxon>Methanobacteriati</taxon>
        <taxon>Methanobacteriota</taxon>
        <taxon>Stenosarchaea group</taxon>
        <taxon>Methanomicrobia</taxon>
        <taxon>Methanosarcinales</taxon>
        <taxon>Methanosarcinaceae</taxon>
        <taxon>Methanosalsum</taxon>
    </lineage>
</organism>
<feature type="transmembrane region" description="Helical" evidence="1">
    <location>
        <begin position="269"/>
        <end position="291"/>
    </location>
</feature>
<accession>F7XLS1</accession>
<dbReference type="RefSeq" id="WP_013898383.1">
    <property type="nucleotide sequence ID" value="NC_015676.1"/>
</dbReference>
<name>F7XLS1_METZD</name>
<keyword evidence="1" id="KW-0812">Transmembrane</keyword>
<dbReference type="AlphaFoldDB" id="F7XLS1"/>
<dbReference type="Pfam" id="PF05552">
    <property type="entry name" value="MS_channel_1st_1"/>
    <property type="match status" value="3"/>
</dbReference>
<sequence>MTVMDSLMLAVDQMIAAIPIVVAVIVLLIVGWIAGRSLGKIGSKILDKIGLDNLIDKTSLGDIINKAGMTTVAFFDGVIRWFVYIVFAAIIIDYLNIEVVADFITLILAYIPLIVAALVVLIVGLIVVDFIANTGHKLLVATGVNERIESSAIGGPIKATNTTAAGIITGLIKLFGYLIFIIAALNILQLPMITDFLIMIAAYLPRVILGVLILVLGIVSVDFFMRYIQNTITEMKVEGANFIVPLVRGFLFLVVILIALDTMLIDTGILYAFLMPLGWGIAIVVAFRWGVKDALVAYAQNRK</sequence>
<gene>
    <name evidence="2" type="ordered locus">Mzhil_1090</name>
</gene>
<dbReference type="Gene3D" id="1.10.287.1260">
    <property type="match status" value="1"/>
</dbReference>